<sequence length="154" mass="16784">MELTLHNLKLAKGSKRKIKRMGRGNASGHGTYSGRGQKGQRARSGGKKGLKRRGLHQLLKNKPKLGGFKSLKSKMAIVNLDQLEKVFTIGEIVDGKKLIAKNLIKSNKTGVKILGQGKLTKKLTVIADAFSDSAKKAIMEVGGKAELRPRRDNN</sequence>
<protein>
    <recommendedName>
        <fullName evidence="4">Large ribosomal subunit protein uL15</fullName>
    </recommendedName>
</protein>
<organism evidence="8 9">
    <name type="scientific">Candidatus Buchananbacteria bacterium RIFCSPHIGHO2_01_FULL_39_8</name>
    <dbReference type="NCBI Taxonomy" id="1797533"/>
    <lineage>
        <taxon>Bacteria</taxon>
        <taxon>Candidatus Buchananiibacteriota</taxon>
    </lineage>
</organism>
<gene>
    <name evidence="4" type="primary">rplO</name>
    <name evidence="8" type="ORF">A2731_01450</name>
</gene>
<dbReference type="InterPro" id="IPR021131">
    <property type="entry name" value="Ribosomal_uL15/eL18"/>
</dbReference>
<reference evidence="8 9" key="1">
    <citation type="journal article" date="2016" name="Nat. Commun.">
        <title>Thousands of microbial genomes shed light on interconnected biogeochemical processes in an aquifer system.</title>
        <authorList>
            <person name="Anantharaman K."/>
            <person name="Brown C.T."/>
            <person name="Hug L.A."/>
            <person name="Sharon I."/>
            <person name="Castelle C.J."/>
            <person name="Probst A.J."/>
            <person name="Thomas B.C."/>
            <person name="Singh A."/>
            <person name="Wilkins M.J."/>
            <person name="Karaoz U."/>
            <person name="Brodie E.L."/>
            <person name="Williams K.H."/>
            <person name="Hubbard S.S."/>
            <person name="Banfield J.F."/>
        </authorList>
    </citation>
    <scope>NUCLEOTIDE SEQUENCE [LARGE SCALE GENOMIC DNA]</scope>
</reference>
<dbReference type="HAMAP" id="MF_01341">
    <property type="entry name" value="Ribosomal_uL15"/>
    <property type="match status" value="1"/>
</dbReference>
<dbReference type="NCBIfam" id="TIGR01071">
    <property type="entry name" value="rplO_bact"/>
    <property type="match status" value="1"/>
</dbReference>
<dbReference type="PROSITE" id="PS00475">
    <property type="entry name" value="RIBOSOMAL_L15"/>
    <property type="match status" value="1"/>
</dbReference>
<dbReference type="Pfam" id="PF00828">
    <property type="entry name" value="Ribosomal_L27A"/>
    <property type="match status" value="1"/>
</dbReference>
<keyword evidence="4" id="KW-0699">rRNA-binding</keyword>
<dbReference type="GO" id="GO:0022625">
    <property type="term" value="C:cytosolic large ribosomal subunit"/>
    <property type="evidence" value="ECO:0007669"/>
    <property type="project" value="TreeGrafter"/>
</dbReference>
<evidence type="ECO:0000313" key="8">
    <source>
        <dbReference type="EMBL" id="OGY45557.1"/>
    </source>
</evidence>
<evidence type="ECO:0000313" key="9">
    <source>
        <dbReference type="Proteomes" id="UP000176241"/>
    </source>
</evidence>
<comment type="similarity">
    <text evidence="1 4 5">Belongs to the universal ribosomal protein uL15 family.</text>
</comment>
<comment type="subunit">
    <text evidence="4">Part of the 50S ribosomal subunit.</text>
</comment>
<dbReference type="PANTHER" id="PTHR12934">
    <property type="entry name" value="50S RIBOSOMAL PROTEIN L15"/>
    <property type="match status" value="1"/>
</dbReference>
<dbReference type="InterPro" id="IPR030878">
    <property type="entry name" value="Ribosomal_uL15"/>
</dbReference>
<dbReference type="EMBL" id="MHIC01000016">
    <property type="protein sequence ID" value="OGY45557.1"/>
    <property type="molecule type" value="Genomic_DNA"/>
</dbReference>
<dbReference type="PANTHER" id="PTHR12934:SF11">
    <property type="entry name" value="LARGE RIBOSOMAL SUBUNIT PROTEIN UL15M"/>
    <property type="match status" value="1"/>
</dbReference>
<dbReference type="InterPro" id="IPR001196">
    <property type="entry name" value="Ribosomal_uL15_CS"/>
</dbReference>
<dbReference type="AlphaFoldDB" id="A0A1G1Y1U9"/>
<feature type="region of interest" description="Disordered" evidence="6">
    <location>
        <begin position="13"/>
        <end position="58"/>
    </location>
</feature>
<proteinExistence type="inferred from homology"/>
<comment type="caution">
    <text evidence="8">The sequence shown here is derived from an EMBL/GenBank/DDBJ whole genome shotgun (WGS) entry which is preliminary data.</text>
</comment>
<dbReference type="InterPro" id="IPR036227">
    <property type="entry name" value="Ribosomal_uL15/eL18_sf"/>
</dbReference>
<evidence type="ECO:0000259" key="7">
    <source>
        <dbReference type="Pfam" id="PF00828"/>
    </source>
</evidence>
<dbReference type="SUPFAM" id="SSF52080">
    <property type="entry name" value="Ribosomal proteins L15p and L18e"/>
    <property type="match status" value="1"/>
</dbReference>
<keyword evidence="3 4" id="KW-0687">Ribonucleoprotein</keyword>
<dbReference type="InterPro" id="IPR005749">
    <property type="entry name" value="Ribosomal_uL15_bac-type"/>
</dbReference>
<keyword evidence="4" id="KW-0694">RNA-binding</keyword>
<evidence type="ECO:0000256" key="1">
    <source>
        <dbReference type="ARBA" id="ARBA00007320"/>
    </source>
</evidence>
<feature type="compositionally biased region" description="Basic residues" evidence="6">
    <location>
        <begin position="38"/>
        <end position="58"/>
    </location>
</feature>
<feature type="compositionally biased region" description="Gly residues" evidence="6">
    <location>
        <begin position="25"/>
        <end position="37"/>
    </location>
</feature>
<dbReference type="GO" id="GO:0006412">
    <property type="term" value="P:translation"/>
    <property type="evidence" value="ECO:0007669"/>
    <property type="project" value="UniProtKB-UniRule"/>
</dbReference>
<evidence type="ECO:0000256" key="2">
    <source>
        <dbReference type="ARBA" id="ARBA00022980"/>
    </source>
</evidence>
<evidence type="ECO:0000256" key="6">
    <source>
        <dbReference type="SAM" id="MobiDB-lite"/>
    </source>
</evidence>
<dbReference type="GO" id="GO:0019843">
    <property type="term" value="F:rRNA binding"/>
    <property type="evidence" value="ECO:0007669"/>
    <property type="project" value="UniProtKB-UniRule"/>
</dbReference>
<dbReference type="Gene3D" id="3.100.10.10">
    <property type="match status" value="1"/>
</dbReference>
<evidence type="ECO:0000256" key="5">
    <source>
        <dbReference type="RuleBase" id="RU003888"/>
    </source>
</evidence>
<comment type="function">
    <text evidence="4">Binds to the 23S rRNA.</text>
</comment>
<dbReference type="GO" id="GO:0003735">
    <property type="term" value="F:structural constituent of ribosome"/>
    <property type="evidence" value="ECO:0007669"/>
    <property type="project" value="InterPro"/>
</dbReference>
<evidence type="ECO:0000256" key="4">
    <source>
        <dbReference type="HAMAP-Rule" id="MF_01341"/>
    </source>
</evidence>
<dbReference type="STRING" id="1797533.A2731_01450"/>
<dbReference type="Proteomes" id="UP000176241">
    <property type="component" value="Unassembled WGS sequence"/>
</dbReference>
<accession>A0A1G1Y1U9</accession>
<feature type="compositionally biased region" description="Basic residues" evidence="6">
    <location>
        <begin position="13"/>
        <end position="22"/>
    </location>
</feature>
<evidence type="ECO:0000256" key="3">
    <source>
        <dbReference type="ARBA" id="ARBA00023274"/>
    </source>
</evidence>
<feature type="domain" description="Large ribosomal subunit protein uL15/eL18" evidence="7">
    <location>
        <begin position="77"/>
        <end position="146"/>
    </location>
</feature>
<keyword evidence="2 4" id="KW-0689">Ribosomal protein</keyword>
<name>A0A1G1Y1U9_9BACT</name>